<dbReference type="PANTHER" id="PTHR43495">
    <property type="entry name" value="GABA PERMEASE"/>
    <property type="match status" value="1"/>
</dbReference>
<evidence type="ECO:0000313" key="10">
    <source>
        <dbReference type="Proteomes" id="UP000641910"/>
    </source>
</evidence>
<sequence length="450" mass="49269">MSQLQRKLRPRHVQMIALGGAIGAGIFQGSAETIQSAGPGVLIAYLIAGVLLFIVMGSLAEMALANKGLDIRGLIYKALGYQVSFVVGWIYFIMWILVMAVEIVAAGTFLHYWFTGLPVWLLSFMVALVLVGLNLLSVGLFGEVEFWLTGIKVFTLMAFVILGSGLMFGWFPTENPPYLTHLTAHGGFLPLGWKGVISSLLIVIFSYGGTEMIGLTITEMKDPEKSLPKVIKDIIIRICLFYVLPLFIIMGLVPWNQVGEAGSPFVTVFSALELKGVAHIMNFILLIAVTSAANTGIYSSSRVLYSLAKQKEAPAIFSRLNKNGVPIYSLILCAGSLLLGSVVAMAAEESVFQYLMGIPGYTTIMLWIIICLSQLKLRKQYKEKPFFQIPLYPYLTGFTLAVLSVIFITLLLNPDNIINSMVFLSMMIVLFCAARFKSGLADQPLPDSSS</sequence>
<feature type="transmembrane region" description="Helical" evidence="7">
    <location>
        <begin position="417"/>
        <end position="436"/>
    </location>
</feature>
<feature type="domain" description="Amino acid permease/ SLC12A" evidence="8">
    <location>
        <begin position="12"/>
        <end position="432"/>
    </location>
</feature>
<feature type="transmembrane region" description="Helical" evidence="7">
    <location>
        <begin position="351"/>
        <end position="370"/>
    </location>
</feature>
<keyword evidence="5 7" id="KW-1133">Transmembrane helix</keyword>
<evidence type="ECO:0000256" key="5">
    <source>
        <dbReference type="ARBA" id="ARBA00022989"/>
    </source>
</evidence>
<comment type="caution">
    <text evidence="9">The sequence shown here is derived from an EMBL/GenBank/DDBJ whole genome shotgun (WGS) entry which is preliminary data.</text>
</comment>
<evidence type="ECO:0000256" key="4">
    <source>
        <dbReference type="ARBA" id="ARBA00022970"/>
    </source>
</evidence>
<evidence type="ECO:0000256" key="2">
    <source>
        <dbReference type="ARBA" id="ARBA00022448"/>
    </source>
</evidence>
<accession>A0ABS0QHR5</accession>
<proteinExistence type="predicted"/>
<feature type="transmembrane region" description="Helical" evidence="7">
    <location>
        <begin position="120"/>
        <end position="141"/>
    </location>
</feature>
<keyword evidence="10" id="KW-1185">Reference proteome</keyword>
<feature type="transmembrane region" description="Helical" evidence="7">
    <location>
        <begin position="280"/>
        <end position="305"/>
    </location>
</feature>
<dbReference type="PANTHER" id="PTHR43495:SF5">
    <property type="entry name" value="GAMMA-AMINOBUTYRIC ACID PERMEASE"/>
    <property type="match status" value="1"/>
</dbReference>
<name>A0ABS0QHR5_THEVU</name>
<gene>
    <name evidence="9" type="ORF">I8U22_08365</name>
</gene>
<feature type="transmembrane region" description="Helical" evidence="7">
    <location>
        <begin position="325"/>
        <end position="345"/>
    </location>
</feature>
<evidence type="ECO:0000313" key="9">
    <source>
        <dbReference type="EMBL" id="MBH8588826.1"/>
    </source>
</evidence>
<evidence type="ECO:0000256" key="3">
    <source>
        <dbReference type="ARBA" id="ARBA00022692"/>
    </source>
</evidence>
<feature type="transmembrane region" description="Helical" evidence="7">
    <location>
        <begin position="85"/>
        <end position="114"/>
    </location>
</feature>
<organism evidence="9 10">
    <name type="scientific">Thermoactinomyces vulgaris</name>
    <dbReference type="NCBI Taxonomy" id="2026"/>
    <lineage>
        <taxon>Bacteria</taxon>
        <taxon>Bacillati</taxon>
        <taxon>Bacillota</taxon>
        <taxon>Bacilli</taxon>
        <taxon>Bacillales</taxon>
        <taxon>Thermoactinomycetaceae</taxon>
        <taxon>Thermoactinomyces</taxon>
    </lineage>
</organism>
<dbReference type="PIRSF" id="PIRSF006060">
    <property type="entry name" value="AA_transporter"/>
    <property type="match status" value="1"/>
</dbReference>
<dbReference type="Pfam" id="PF00324">
    <property type="entry name" value="AA_permease"/>
    <property type="match status" value="1"/>
</dbReference>
<feature type="transmembrane region" description="Helical" evidence="7">
    <location>
        <begin position="41"/>
        <end position="64"/>
    </location>
</feature>
<feature type="transmembrane region" description="Helical" evidence="7">
    <location>
        <begin position="234"/>
        <end position="255"/>
    </location>
</feature>
<dbReference type="EMBL" id="JAECVU010000004">
    <property type="protein sequence ID" value="MBH8588826.1"/>
    <property type="molecule type" value="Genomic_DNA"/>
</dbReference>
<feature type="transmembrane region" description="Helical" evidence="7">
    <location>
        <begin position="153"/>
        <end position="171"/>
    </location>
</feature>
<evidence type="ECO:0000259" key="8">
    <source>
        <dbReference type="Pfam" id="PF00324"/>
    </source>
</evidence>
<comment type="subcellular location">
    <subcellularLocation>
        <location evidence="1">Membrane</location>
        <topology evidence="1">Multi-pass membrane protein</topology>
    </subcellularLocation>
</comment>
<reference evidence="9 10" key="1">
    <citation type="submission" date="2020-12" db="EMBL/GenBank/DDBJ databases">
        <title>WGS of Thermoactinomyces spp.</title>
        <authorList>
            <person name="Cheng K."/>
        </authorList>
    </citation>
    <scope>NUCLEOTIDE SEQUENCE [LARGE SCALE GENOMIC DNA]</scope>
    <source>
        <strain evidence="10">CICC 10650\ACCC 41061</strain>
    </source>
</reference>
<feature type="transmembrane region" description="Helical" evidence="7">
    <location>
        <begin position="391"/>
        <end position="411"/>
    </location>
</feature>
<keyword evidence="3 7" id="KW-0812">Transmembrane</keyword>
<feature type="transmembrane region" description="Helical" evidence="7">
    <location>
        <begin position="191"/>
        <end position="213"/>
    </location>
</feature>
<keyword evidence="4" id="KW-0029">Amino-acid transport</keyword>
<dbReference type="Gene3D" id="1.20.1740.10">
    <property type="entry name" value="Amino acid/polyamine transporter I"/>
    <property type="match status" value="1"/>
</dbReference>
<dbReference type="RefSeq" id="WP_049720283.1">
    <property type="nucleotide sequence ID" value="NZ_CP036487.1"/>
</dbReference>
<keyword evidence="2" id="KW-0813">Transport</keyword>
<dbReference type="InterPro" id="IPR004841">
    <property type="entry name" value="AA-permease/SLC12A_dom"/>
</dbReference>
<keyword evidence="6 7" id="KW-0472">Membrane</keyword>
<evidence type="ECO:0000256" key="1">
    <source>
        <dbReference type="ARBA" id="ARBA00004141"/>
    </source>
</evidence>
<dbReference type="Proteomes" id="UP000641910">
    <property type="component" value="Unassembled WGS sequence"/>
</dbReference>
<evidence type="ECO:0000256" key="7">
    <source>
        <dbReference type="SAM" id="Phobius"/>
    </source>
</evidence>
<evidence type="ECO:0000256" key="6">
    <source>
        <dbReference type="ARBA" id="ARBA00023136"/>
    </source>
</evidence>
<protein>
    <submittedName>
        <fullName evidence="9">Amino acid permease</fullName>
    </submittedName>
</protein>